<dbReference type="eggNOG" id="ENOG502S3II">
    <property type="taxonomic scope" value="Eukaryota"/>
</dbReference>
<dbReference type="KEGG" id="bcom:BAUCODRAFT_114540"/>
<evidence type="ECO:0000256" key="5">
    <source>
        <dbReference type="SAM" id="MobiDB-lite"/>
    </source>
</evidence>
<gene>
    <name evidence="7" type="ORF">BAUCODRAFT_114540</name>
</gene>
<dbReference type="GeneID" id="19107238"/>
<dbReference type="OrthoDB" id="4205486at2759"/>
<name>M2MMQ6_BAUPA</name>
<keyword evidence="8" id="KW-1185">Reference proteome</keyword>
<dbReference type="Proteomes" id="UP000011761">
    <property type="component" value="Unassembled WGS sequence"/>
</dbReference>
<dbReference type="EMBL" id="KB445561">
    <property type="protein sequence ID" value="EMC92703.1"/>
    <property type="molecule type" value="Genomic_DNA"/>
</dbReference>
<keyword evidence="4 6" id="KW-0472">Membrane</keyword>
<dbReference type="HOGENOM" id="CLU_052684_1_0_1"/>
<keyword evidence="2 6" id="KW-0812">Transmembrane</keyword>
<dbReference type="Pfam" id="PF14880">
    <property type="entry name" value="COX14"/>
    <property type="match status" value="1"/>
</dbReference>
<evidence type="ECO:0000256" key="2">
    <source>
        <dbReference type="ARBA" id="ARBA00022692"/>
    </source>
</evidence>
<feature type="region of interest" description="Disordered" evidence="5">
    <location>
        <begin position="191"/>
        <end position="215"/>
    </location>
</feature>
<feature type="transmembrane region" description="Helical" evidence="6">
    <location>
        <begin position="97"/>
        <end position="117"/>
    </location>
</feature>
<reference evidence="7 8" key="1">
    <citation type="journal article" date="2012" name="PLoS Pathog.">
        <title>Diverse lifestyles and strategies of plant pathogenesis encoded in the genomes of eighteen Dothideomycetes fungi.</title>
        <authorList>
            <person name="Ohm R.A."/>
            <person name="Feau N."/>
            <person name="Henrissat B."/>
            <person name="Schoch C.L."/>
            <person name="Horwitz B.A."/>
            <person name="Barry K.W."/>
            <person name="Condon B.J."/>
            <person name="Copeland A.C."/>
            <person name="Dhillon B."/>
            <person name="Glaser F."/>
            <person name="Hesse C.N."/>
            <person name="Kosti I."/>
            <person name="LaButti K."/>
            <person name="Lindquist E.A."/>
            <person name="Lucas S."/>
            <person name="Salamov A.A."/>
            <person name="Bradshaw R.E."/>
            <person name="Ciuffetti L."/>
            <person name="Hamelin R.C."/>
            <person name="Kema G.H.J."/>
            <person name="Lawrence C."/>
            <person name="Scott J.A."/>
            <person name="Spatafora J.W."/>
            <person name="Turgeon B.G."/>
            <person name="de Wit P.J.G.M."/>
            <person name="Zhong S."/>
            <person name="Goodwin S.B."/>
            <person name="Grigoriev I.V."/>
        </authorList>
    </citation>
    <scope>NUCLEOTIDE SEQUENCE [LARGE SCALE GENOMIC DNA]</scope>
    <source>
        <strain evidence="7 8">UAMH 10762</strain>
    </source>
</reference>
<evidence type="ECO:0000256" key="4">
    <source>
        <dbReference type="ARBA" id="ARBA00023136"/>
    </source>
</evidence>
<evidence type="ECO:0000313" key="8">
    <source>
        <dbReference type="Proteomes" id="UP000011761"/>
    </source>
</evidence>
<protein>
    <submittedName>
        <fullName evidence="7">Uncharacterized protein</fullName>
    </submittedName>
</protein>
<sequence length="271" mass="29224">MARSPSDATRFTATGPYASSSTSFNTTAPPSVPPPPKAGTTINFGSAPPNETPQQKIARLRAASQAAKRGTETAFDTTVRVGRIWADRVHRVTATSLIGLTVVSACVAAAGITDMLLHNRRRRNEWLAEKQAESARDLAMAIEAQKAGRASEDQTLLINRERAAMEAAEAKRNQPGILKRTTGWLFSGAEKEEQKGGRLGAGAGALSANSGQRHDRSVLQAVQETVDSHRRQAERIEEVARPLGGPLDQQAQLTIDSLSSSKTWMSWTSRR</sequence>
<evidence type="ECO:0000256" key="3">
    <source>
        <dbReference type="ARBA" id="ARBA00022989"/>
    </source>
</evidence>
<organism evidence="7 8">
    <name type="scientific">Baudoinia panamericana (strain UAMH 10762)</name>
    <name type="common">Angels' share fungus</name>
    <name type="synonym">Baudoinia compniacensis (strain UAMH 10762)</name>
    <dbReference type="NCBI Taxonomy" id="717646"/>
    <lineage>
        <taxon>Eukaryota</taxon>
        <taxon>Fungi</taxon>
        <taxon>Dikarya</taxon>
        <taxon>Ascomycota</taxon>
        <taxon>Pezizomycotina</taxon>
        <taxon>Dothideomycetes</taxon>
        <taxon>Dothideomycetidae</taxon>
        <taxon>Mycosphaerellales</taxon>
        <taxon>Teratosphaeriaceae</taxon>
        <taxon>Baudoinia</taxon>
    </lineage>
</organism>
<dbReference type="OMA" id="ANKAHKG"/>
<dbReference type="InterPro" id="IPR029208">
    <property type="entry name" value="COX14"/>
</dbReference>
<keyword evidence="3 6" id="KW-1133">Transmembrane helix</keyword>
<proteinExistence type="predicted"/>
<evidence type="ECO:0000256" key="1">
    <source>
        <dbReference type="ARBA" id="ARBA00004167"/>
    </source>
</evidence>
<accession>M2MMQ6</accession>
<comment type="subcellular location">
    <subcellularLocation>
        <location evidence="1">Membrane</location>
        <topology evidence="1">Single-pass membrane protein</topology>
    </subcellularLocation>
</comment>
<feature type="region of interest" description="Disordered" evidence="5">
    <location>
        <begin position="1"/>
        <end position="52"/>
    </location>
</feature>
<evidence type="ECO:0000313" key="7">
    <source>
        <dbReference type="EMBL" id="EMC92703.1"/>
    </source>
</evidence>
<dbReference type="RefSeq" id="XP_007680064.1">
    <property type="nucleotide sequence ID" value="XM_007681874.1"/>
</dbReference>
<evidence type="ECO:0000256" key="6">
    <source>
        <dbReference type="SAM" id="Phobius"/>
    </source>
</evidence>
<dbReference type="GO" id="GO:0016020">
    <property type="term" value="C:membrane"/>
    <property type="evidence" value="ECO:0007669"/>
    <property type="project" value="UniProtKB-SubCell"/>
</dbReference>
<feature type="compositionally biased region" description="Polar residues" evidence="5">
    <location>
        <begin position="1"/>
        <end position="28"/>
    </location>
</feature>
<dbReference type="AlphaFoldDB" id="M2MMQ6"/>